<protein>
    <submittedName>
        <fullName evidence="1">1389_t:CDS:1</fullName>
    </submittedName>
</protein>
<name>A0ABN7WIV7_GIGMA</name>
<proteinExistence type="predicted"/>
<dbReference type="EMBL" id="CAJVQB010047416">
    <property type="protein sequence ID" value="CAG8833461.1"/>
    <property type="molecule type" value="Genomic_DNA"/>
</dbReference>
<evidence type="ECO:0000313" key="2">
    <source>
        <dbReference type="Proteomes" id="UP000789901"/>
    </source>
</evidence>
<feature type="non-terminal residue" evidence="1">
    <location>
        <position position="1"/>
    </location>
</feature>
<accession>A0ABN7WIV7</accession>
<keyword evidence="2" id="KW-1185">Reference proteome</keyword>
<organism evidence="1 2">
    <name type="scientific">Gigaspora margarita</name>
    <dbReference type="NCBI Taxonomy" id="4874"/>
    <lineage>
        <taxon>Eukaryota</taxon>
        <taxon>Fungi</taxon>
        <taxon>Fungi incertae sedis</taxon>
        <taxon>Mucoromycota</taxon>
        <taxon>Glomeromycotina</taxon>
        <taxon>Glomeromycetes</taxon>
        <taxon>Diversisporales</taxon>
        <taxon>Gigasporaceae</taxon>
        <taxon>Gigaspora</taxon>
    </lineage>
</organism>
<comment type="caution">
    <text evidence="1">The sequence shown here is derived from an EMBL/GenBank/DDBJ whole genome shotgun (WGS) entry which is preliminary data.</text>
</comment>
<reference evidence="1 2" key="1">
    <citation type="submission" date="2021-06" db="EMBL/GenBank/DDBJ databases">
        <authorList>
            <person name="Kallberg Y."/>
            <person name="Tangrot J."/>
            <person name="Rosling A."/>
        </authorList>
    </citation>
    <scope>NUCLEOTIDE SEQUENCE [LARGE SCALE GENOMIC DNA]</scope>
    <source>
        <strain evidence="1 2">120-4 pot B 10/14</strain>
    </source>
</reference>
<evidence type="ECO:0000313" key="1">
    <source>
        <dbReference type="EMBL" id="CAG8833461.1"/>
    </source>
</evidence>
<dbReference type="Gene3D" id="3.60.130.30">
    <property type="match status" value="1"/>
</dbReference>
<dbReference type="Proteomes" id="UP000789901">
    <property type="component" value="Unassembled WGS sequence"/>
</dbReference>
<gene>
    <name evidence="1" type="ORF">GMARGA_LOCUS31568</name>
</gene>
<sequence length="102" mass="11514">VKDHHNSLCVVCPLGIFKSGQLVFPELKLVVHVKVGQAVAFRSKILVHRNLPVLTGVHHSVVFFIHGTMIKQPENLDLCLAIQIQVMIQKYKQILKKEKSNP</sequence>